<evidence type="ECO:0000256" key="1">
    <source>
        <dbReference type="ARBA" id="ARBA00022722"/>
    </source>
</evidence>
<evidence type="ECO:0000313" key="7">
    <source>
        <dbReference type="EMBL" id="RXI57902.1"/>
    </source>
</evidence>
<dbReference type="Pfam" id="PF09520">
    <property type="entry name" value="RE_TdeIII"/>
    <property type="match status" value="1"/>
</dbReference>
<accession>A0ABY0ERL7</accession>
<evidence type="ECO:0000256" key="4">
    <source>
        <dbReference type="ARBA" id="ARBA00022801"/>
    </source>
</evidence>
<dbReference type="GO" id="GO:0004519">
    <property type="term" value="F:endonuclease activity"/>
    <property type="evidence" value="ECO:0007669"/>
    <property type="project" value="UniProtKB-KW"/>
</dbReference>
<proteinExistence type="predicted"/>
<dbReference type="InterPro" id="IPR019045">
    <property type="entry name" value="Restrct_endonuc_II_HinfI"/>
</dbReference>
<evidence type="ECO:0000256" key="3">
    <source>
        <dbReference type="ARBA" id="ARBA00022759"/>
    </source>
</evidence>
<dbReference type="EMBL" id="QMAU01000018">
    <property type="protein sequence ID" value="RXI57902.1"/>
    <property type="molecule type" value="Genomic_DNA"/>
</dbReference>
<protein>
    <recommendedName>
        <fullName evidence="6">type II site-specific deoxyribonuclease</fullName>
        <ecNumber evidence="6">3.1.21.4</ecNumber>
    </recommendedName>
</protein>
<keyword evidence="2" id="KW-0680">Restriction system</keyword>
<reference evidence="7 8" key="1">
    <citation type="submission" date="2018-06" db="EMBL/GenBank/DDBJ databases">
        <title>Genome conservation of Clostridium tetani.</title>
        <authorList>
            <person name="Bruggemann H."/>
            <person name="Popoff M.R."/>
        </authorList>
    </citation>
    <scope>NUCLEOTIDE SEQUENCE [LARGE SCALE GENOMIC DNA]</scope>
    <source>
        <strain evidence="7 8">63.05</strain>
    </source>
</reference>
<comment type="caution">
    <text evidence="7">The sequence shown here is derived from an EMBL/GenBank/DDBJ whole genome shotgun (WGS) entry which is preliminary data.</text>
</comment>
<keyword evidence="4" id="KW-0378">Hydrolase</keyword>
<comment type="catalytic activity">
    <reaction evidence="5">
        <text>Endonucleolytic cleavage of DNA to give specific double-stranded fragments with terminal 5'-phosphates.</text>
        <dbReference type="EC" id="3.1.21.4"/>
    </reaction>
</comment>
<organism evidence="7 8">
    <name type="scientific">Clostridium tetani</name>
    <dbReference type="NCBI Taxonomy" id="1513"/>
    <lineage>
        <taxon>Bacteria</taxon>
        <taxon>Bacillati</taxon>
        <taxon>Bacillota</taxon>
        <taxon>Clostridia</taxon>
        <taxon>Eubacteriales</taxon>
        <taxon>Clostridiaceae</taxon>
        <taxon>Clostridium</taxon>
    </lineage>
</organism>
<sequence>MKLSTLLGQAILEQIAKVIAEDTGALAINQYDIKLIINTWRLEKIDEILRAQRQSKIEPNWKKKLKIYYL</sequence>
<name>A0ABY0ERL7_CLOTA</name>
<dbReference type="Proteomes" id="UP000290273">
    <property type="component" value="Unassembled WGS sequence"/>
</dbReference>
<dbReference type="EC" id="3.1.21.4" evidence="6"/>
<evidence type="ECO:0000256" key="6">
    <source>
        <dbReference type="ARBA" id="ARBA00093790"/>
    </source>
</evidence>
<gene>
    <name evidence="7" type="ORF">DP131_03310</name>
</gene>
<dbReference type="RefSeq" id="WP_080502854.1">
    <property type="nucleotide sequence ID" value="NZ_AP026812.1"/>
</dbReference>
<evidence type="ECO:0000256" key="2">
    <source>
        <dbReference type="ARBA" id="ARBA00022747"/>
    </source>
</evidence>
<evidence type="ECO:0000313" key="8">
    <source>
        <dbReference type="Proteomes" id="UP000290273"/>
    </source>
</evidence>
<keyword evidence="1" id="KW-0540">Nuclease</keyword>
<evidence type="ECO:0000256" key="5">
    <source>
        <dbReference type="ARBA" id="ARBA00093760"/>
    </source>
</evidence>
<keyword evidence="3 7" id="KW-0255">Endonuclease</keyword>